<dbReference type="Pfam" id="PF12796">
    <property type="entry name" value="Ank_2"/>
    <property type="match status" value="1"/>
</dbReference>
<dbReference type="CDD" id="cd13999">
    <property type="entry name" value="STKc_MAP3K-like"/>
    <property type="match status" value="1"/>
</dbReference>
<evidence type="ECO:0000313" key="8">
    <source>
        <dbReference type="EMBL" id="KAJ3425415.1"/>
    </source>
</evidence>
<name>A0AAV7Y9Y2_9EUKA</name>
<feature type="repeat" description="ANK" evidence="6">
    <location>
        <begin position="212"/>
        <end position="246"/>
    </location>
</feature>
<dbReference type="SUPFAM" id="SSF56112">
    <property type="entry name" value="Protein kinase-like (PK-like)"/>
    <property type="match status" value="1"/>
</dbReference>
<dbReference type="InterPro" id="IPR008271">
    <property type="entry name" value="Ser/Thr_kinase_AS"/>
</dbReference>
<sequence>MSGELTDETIDILDGGSLEEIKESVNSENVGNEDSMGFTALHYVVGREDLTLEILKYIVEIGSDVNAVDEFNKSPIFDLMEINGNPELIRYLLEKGVDLNIKDETHCTPLLKICKSEETRPTVDILKLIIEFKGDLDISDDDKNTALHVLLLQKKLEIDLIKVLVENGADIDLTNGRKFTPLHILMKRNVLNLDLITYLINKGANPNIPDKTGKTPLHFLAISKNAIDGVCEVLCSNGADPRAKTNRGESVLHLAITNQNTIVQKELKKYISETELQKIVEQSTRQLKKESSALLIKKVKESIKNVQEIPMDQIQMIKKVGKGAFKEVWKGKWSGNIVAVAKLLEASTFTNEQIQELVHEIGLCCQLHHPQIVNFYGACTQDPQNFMLISEFCSNGDLYKYLHSGKRVTKKKKKDISMDIALGIQYLHSYDLIHRDLKTPNILLDDKNRAKLTDFGLTKAVDTSNNVNMNTVVGTPRWMAPELLRGEQDYTNKVDIYAFGIILWEISTGNIPFEDKGPFVLPRFVGYEGGRPEMTKKDLFYEVAIKCWAQEPNERPDIQQVVEELSRVK</sequence>
<dbReference type="Pfam" id="PF07714">
    <property type="entry name" value="PK_Tyr_Ser-Thr"/>
    <property type="match status" value="1"/>
</dbReference>
<keyword evidence="6" id="KW-0040">ANK repeat</keyword>
<proteinExistence type="inferred from homology"/>
<dbReference type="PANTHER" id="PTHR44329">
    <property type="entry name" value="SERINE/THREONINE-PROTEIN KINASE TNNI3K-RELATED"/>
    <property type="match status" value="1"/>
</dbReference>
<gene>
    <name evidence="8" type="ORF">M0812_27855</name>
</gene>
<reference evidence="8" key="1">
    <citation type="submission" date="2022-08" db="EMBL/GenBank/DDBJ databases">
        <title>Novel sulphate-reducing endosymbionts in the free-living metamonad Anaeramoeba.</title>
        <authorList>
            <person name="Jerlstrom-Hultqvist J."/>
            <person name="Cepicka I."/>
            <person name="Gallot-Lavallee L."/>
            <person name="Salas-Leiva D."/>
            <person name="Curtis B.A."/>
            <person name="Zahonova K."/>
            <person name="Pipaliya S."/>
            <person name="Dacks J."/>
            <person name="Roger A.J."/>
        </authorList>
    </citation>
    <scope>NUCLEOTIDE SEQUENCE</scope>
    <source>
        <strain evidence="8">Busselton2</strain>
    </source>
</reference>
<keyword evidence="4 8" id="KW-0418">Kinase</keyword>
<dbReference type="SMART" id="SM00220">
    <property type="entry name" value="S_TKc"/>
    <property type="match status" value="1"/>
</dbReference>
<evidence type="ECO:0000256" key="3">
    <source>
        <dbReference type="ARBA" id="ARBA00022741"/>
    </source>
</evidence>
<evidence type="ECO:0000259" key="7">
    <source>
        <dbReference type="PROSITE" id="PS50011"/>
    </source>
</evidence>
<feature type="domain" description="Protein kinase" evidence="7">
    <location>
        <begin position="314"/>
        <end position="568"/>
    </location>
</feature>
<dbReference type="GO" id="GO:0004674">
    <property type="term" value="F:protein serine/threonine kinase activity"/>
    <property type="evidence" value="ECO:0007669"/>
    <property type="project" value="TreeGrafter"/>
</dbReference>
<dbReference type="Proteomes" id="UP001146793">
    <property type="component" value="Unassembled WGS sequence"/>
</dbReference>
<dbReference type="InterPro" id="IPR000719">
    <property type="entry name" value="Prot_kinase_dom"/>
</dbReference>
<feature type="repeat" description="ANK" evidence="6">
    <location>
        <begin position="177"/>
        <end position="211"/>
    </location>
</feature>
<feature type="repeat" description="ANK" evidence="6">
    <location>
        <begin position="83"/>
        <end position="104"/>
    </location>
</feature>
<dbReference type="InterPro" id="IPR051681">
    <property type="entry name" value="Ser/Thr_Kinases-Pseudokinases"/>
</dbReference>
<comment type="similarity">
    <text evidence="1">Belongs to the protein kinase superfamily. TKL Ser/Thr protein kinase family.</text>
</comment>
<keyword evidence="5" id="KW-0067">ATP-binding</keyword>
<feature type="repeat" description="ANK" evidence="6">
    <location>
        <begin position="142"/>
        <end position="176"/>
    </location>
</feature>
<keyword evidence="2" id="KW-0808">Transferase</keyword>
<dbReference type="FunFam" id="3.30.200.20:FF:000180">
    <property type="entry name" value="serine/threonine-protein kinase STY46-like"/>
    <property type="match status" value="1"/>
</dbReference>
<dbReference type="PROSITE" id="PS50297">
    <property type="entry name" value="ANK_REP_REGION"/>
    <property type="match status" value="3"/>
</dbReference>
<dbReference type="GO" id="GO:0005524">
    <property type="term" value="F:ATP binding"/>
    <property type="evidence" value="ECO:0007669"/>
    <property type="project" value="UniProtKB-KW"/>
</dbReference>
<dbReference type="Gene3D" id="1.25.40.20">
    <property type="entry name" value="Ankyrin repeat-containing domain"/>
    <property type="match status" value="1"/>
</dbReference>
<dbReference type="InterPro" id="IPR036770">
    <property type="entry name" value="Ankyrin_rpt-contain_sf"/>
</dbReference>
<dbReference type="Pfam" id="PF00023">
    <property type="entry name" value="Ank"/>
    <property type="match status" value="1"/>
</dbReference>
<dbReference type="SUPFAM" id="SSF48403">
    <property type="entry name" value="Ankyrin repeat"/>
    <property type="match status" value="1"/>
</dbReference>
<keyword evidence="3" id="KW-0547">Nucleotide-binding</keyword>
<dbReference type="InterPro" id="IPR002110">
    <property type="entry name" value="Ankyrin_rpt"/>
</dbReference>
<evidence type="ECO:0000256" key="4">
    <source>
        <dbReference type="ARBA" id="ARBA00022777"/>
    </source>
</evidence>
<evidence type="ECO:0000256" key="1">
    <source>
        <dbReference type="ARBA" id="ARBA00005843"/>
    </source>
</evidence>
<dbReference type="Gene3D" id="1.10.510.10">
    <property type="entry name" value="Transferase(Phosphotransferase) domain 1"/>
    <property type="match status" value="1"/>
</dbReference>
<dbReference type="PROSITE" id="PS00108">
    <property type="entry name" value="PROTEIN_KINASE_ST"/>
    <property type="match status" value="1"/>
</dbReference>
<evidence type="ECO:0000256" key="2">
    <source>
        <dbReference type="ARBA" id="ARBA00022679"/>
    </source>
</evidence>
<protein>
    <submittedName>
        <fullName evidence="8">Serine/threonine-protein kinase tnni3k-related</fullName>
    </submittedName>
</protein>
<dbReference type="InterPro" id="IPR001245">
    <property type="entry name" value="Ser-Thr/Tyr_kinase_cat_dom"/>
</dbReference>
<dbReference type="EMBL" id="JANTQA010000070">
    <property type="protein sequence ID" value="KAJ3425415.1"/>
    <property type="molecule type" value="Genomic_DNA"/>
</dbReference>
<organism evidence="8 9">
    <name type="scientific">Anaeramoeba flamelloides</name>
    <dbReference type="NCBI Taxonomy" id="1746091"/>
    <lineage>
        <taxon>Eukaryota</taxon>
        <taxon>Metamonada</taxon>
        <taxon>Anaeramoebidae</taxon>
        <taxon>Anaeramoeba</taxon>
    </lineage>
</organism>
<comment type="caution">
    <text evidence="8">The sequence shown here is derived from an EMBL/GenBank/DDBJ whole genome shotgun (WGS) entry which is preliminary data.</text>
</comment>
<dbReference type="InterPro" id="IPR011009">
    <property type="entry name" value="Kinase-like_dom_sf"/>
</dbReference>
<feature type="repeat" description="ANK" evidence="6">
    <location>
        <begin position="36"/>
        <end position="70"/>
    </location>
</feature>
<dbReference type="PIRSF" id="PIRSF000654">
    <property type="entry name" value="Integrin-linked_kinase"/>
    <property type="match status" value="1"/>
</dbReference>
<dbReference type="SMART" id="SM00248">
    <property type="entry name" value="ANK"/>
    <property type="match status" value="7"/>
</dbReference>
<dbReference type="PROSITE" id="PS50088">
    <property type="entry name" value="ANK_REPEAT"/>
    <property type="match status" value="5"/>
</dbReference>
<evidence type="ECO:0000256" key="5">
    <source>
        <dbReference type="ARBA" id="ARBA00022840"/>
    </source>
</evidence>
<dbReference type="PRINTS" id="PR00109">
    <property type="entry name" value="TYRKINASE"/>
</dbReference>
<evidence type="ECO:0000256" key="6">
    <source>
        <dbReference type="PROSITE-ProRule" id="PRU00023"/>
    </source>
</evidence>
<evidence type="ECO:0000313" key="9">
    <source>
        <dbReference type="Proteomes" id="UP001146793"/>
    </source>
</evidence>
<dbReference type="PROSITE" id="PS50011">
    <property type="entry name" value="PROTEIN_KINASE_DOM"/>
    <property type="match status" value="1"/>
</dbReference>
<accession>A0AAV7Y9Y2</accession>
<dbReference type="AlphaFoldDB" id="A0AAV7Y9Y2"/>